<sequence length="128" mass="13743">MAYGEPFKPVNVRAKTVYVDDRFEARRRARLPNYTAANLPAVQNLPFDVVGIIDEDTLGFRNAANAAWLRLGGAPVGADYVVGTANAVLTNELVLGADVIMSDILANIPAAALAGSLYFATDTRALYR</sequence>
<reference evidence="1" key="1">
    <citation type="journal article" date="2015" name="Nature">
        <title>Complex archaea that bridge the gap between prokaryotes and eukaryotes.</title>
        <authorList>
            <person name="Spang A."/>
            <person name="Saw J.H."/>
            <person name="Jorgensen S.L."/>
            <person name="Zaremba-Niedzwiedzka K."/>
            <person name="Martijn J."/>
            <person name="Lind A.E."/>
            <person name="van Eijk R."/>
            <person name="Schleper C."/>
            <person name="Guy L."/>
            <person name="Ettema T.J."/>
        </authorList>
    </citation>
    <scope>NUCLEOTIDE SEQUENCE</scope>
</reference>
<comment type="caution">
    <text evidence="1">The sequence shown here is derived from an EMBL/GenBank/DDBJ whole genome shotgun (WGS) entry which is preliminary data.</text>
</comment>
<protein>
    <submittedName>
        <fullName evidence="1">Uncharacterized protein</fullName>
    </submittedName>
</protein>
<gene>
    <name evidence="1" type="ORF">LCGC14_1755620</name>
</gene>
<evidence type="ECO:0000313" key="1">
    <source>
        <dbReference type="EMBL" id="KKM05285.1"/>
    </source>
</evidence>
<dbReference type="EMBL" id="LAZR01016256">
    <property type="protein sequence ID" value="KKM05285.1"/>
    <property type="molecule type" value="Genomic_DNA"/>
</dbReference>
<name>A0A0F9H2M7_9ZZZZ</name>
<accession>A0A0F9H2M7</accession>
<feature type="non-terminal residue" evidence="1">
    <location>
        <position position="128"/>
    </location>
</feature>
<proteinExistence type="predicted"/>
<dbReference type="AlphaFoldDB" id="A0A0F9H2M7"/>
<organism evidence="1">
    <name type="scientific">marine sediment metagenome</name>
    <dbReference type="NCBI Taxonomy" id="412755"/>
    <lineage>
        <taxon>unclassified sequences</taxon>
        <taxon>metagenomes</taxon>
        <taxon>ecological metagenomes</taxon>
    </lineage>
</organism>